<dbReference type="Pfam" id="PF06961">
    <property type="entry name" value="DUF1294"/>
    <property type="match status" value="1"/>
</dbReference>
<dbReference type="InterPro" id="IPR010718">
    <property type="entry name" value="DUF1294"/>
</dbReference>
<keyword evidence="1" id="KW-0812">Transmembrane</keyword>
<protein>
    <recommendedName>
        <fullName evidence="4">DUF1294 domain-containing protein</fullName>
    </recommendedName>
</protein>
<dbReference type="RefSeq" id="WP_069938778.1">
    <property type="nucleotide sequence ID" value="NZ_MAMP01000022.1"/>
</dbReference>
<feature type="transmembrane region" description="Helical" evidence="1">
    <location>
        <begin position="6"/>
        <end position="22"/>
    </location>
</feature>
<reference evidence="2 3" key="1">
    <citation type="submission" date="2016-06" db="EMBL/GenBank/DDBJ databases">
        <title>Domibacillus iocasae genome sequencing.</title>
        <authorList>
            <person name="Verma A."/>
            <person name="Pal Y."/>
            <person name="Ojha A.K."/>
            <person name="Krishnamurthi S."/>
        </authorList>
    </citation>
    <scope>NUCLEOTIDE SEQUENCE [LARGE SCALE GENOMIC DNA]</scope>
    <source>
        <strain evidence="2 3">DSM 29979</strain>
    </source>
</reference>
<dbReference type="OrthoDB" id="1698854at2"/>
<comment type="caution">
    <text evidence="2">The sequence shown here is derived from an EMBL/GenBank/DDBJ whole genome shotgun (WGS) entry which is preliminary data.</text>
</comment>
<evidence type="ECO:0000313" key="3">
    <source>
        <dbReference type="Proteomes" id="UP000095658"/>
    </source>
</evidence>
<evidence type="ECO:0000256" key="1">
    <source>
        <dbReference type="SAM" id="Phobius"/>
    </source>
</evidence>
<dbReference type="Proteomes" id="UP000095658">
    <property type="component" value="Unassembled WGS sequence"/>
</dbReference>
<evidence type="ECO:0000313" key="2">
    <source>
        <dbReference type="EMBL" id="OES44173.1"/>
    </source>
</evidence>
<name>A0A1E7DM86_9BACI</name>
<gene>
    <name evidence="2" type="ORF">BA724_07725</name>
</gene>
<evidence type="ECO:0008006" key="4">
    <source>
        <dbReference type="Google" id="ProtNLM"/>
    </source>
</evidence>
<sequence>MSIVFIYFIAINFITYVTLANDKKKARKNQYRTRERTLWLLALAGGAPGGYVAMQTYRHKTKHASFKYGMPALAVIDLLLLAMTGGTAI</sequence>
<dbReference type="STRING" id="1714016.BA724_07725"/>
<feature type="transmembrane region" description="Helical" evidence="1">
    <location>
        <begin position="38"/>
        <end position="57"/>
    </location>
</feature>
<accession>A0A1E7DM86</accession>
<dbReference type="AlphaFoldDB" id="A0A1E7DM86"/>
<proteinExistence type="predicted"/>
<keyword evidence="3" id="KW-1185">Reference proteome</keyword>
<feature type="transmembrane region" description="Helical" evidence="1">
    <location>
        <begin position="69"/>
        <end position="88"/>
    </location>
</feature>
<dbReference type="EMBL" id="MAMP01000022">
    <property type="protein sequence ID" value="OES44173.1"/>
    <property type="molecule type" value="Genomic_DNA"/>
</dbReference>
<organism evidence="2 3">
    <name type="scientific">Domibacillus iocasae</name>
    <dbReference type="NCBI Taxonomy" id="1714016"/>
    <lineage>
        <taxon>Bacteria</taxon>
        <taxon>Bacillati</taxon>
        <taxon>Bacillota</taxon>
        <taxon>Bacilli</taxon>
        <taxon>Bacillales</taxon>
        <taxon>Bacillaceae</taxon>
        <taxon>Domibacillus</taxon>
    </lineage>
</organism>
<keyword evidence="1" id="KW-1133">Transmembrane helix</keyword>
<keyword evidence="1" id="KW-0472">Membrane</keyword>